<dbReference type="SMART" id="SM00862">
    <property type="entry name" value="Trans_reg_C"/>
    <property type="match status" value="1"/>
</dbReference>
<dbReference type="GO" id="GO:0000160">
    <property type="term" value="P:phosphorelay signal transduction system"/>
    <property type="evidence" value="ECO:0007669"/>
    <property type="project" value="InterPro"/>
</dbReference>
<evidence type="ECO:0000256" key="6">
    <source>
        <dbReference type="SAM" id="MobiDB-lite"/>
    </source>
</evidence>
<dbReference type="Gene3D" id="3.40.50.300">
    <property type="entry name" value="P-loop containing nucleotide triphosphate hydrolases"/>
    <property type="match status" value="1"/>
</dbReference>
<dbReference type="InterPro" id="IPR019734">
    <property type="entry name" value="TPR_rpt"/>
</dbReference>
<dbReference type="PANTHER" id="PTHR35807:SF1">
    <property type="entry name" value="TRANSCRIPTIONAL REGULATOR REDD"/>
    <property type="match status" value="1"/>
</dbReference>
<sequence>MRFEALGRLAVTDDAGRPYGMGSLRQRQLLAVLLCRPGRSASNEMLLDALWGGRPPPSAWQNLRTYVYRVRQTIGRDRIRYAAPDYTLAVQPGEVDVDRFEEMAARGRRAWADGDAGAAAEQLAAALGCWRGEPYSGLDDGIDEPPAPVRIESTRLTELRLAVLEDRLAADLVLGRHHDLVPELTTLVEAHPLRERLRGQLMLALHRSGRTSEALSVFRTGRRMLVEELGIDPGPELCDIEREILAGSPAPEQVPVTAGGSASGAGESPAGTGIRPGGRAPGWWGQCQLPGDIIDFTGRRTELRALDELLRRPPDQSPTICVLHGMGGVGKTRLAVHAAHRHLHADRYPDGQLYVDLRGVTADQQPADPSDVLESFLRQLGVPGQLIPGDPGARSAMFRSHLVERRVLVLLDNAATEDQVLPLLPAGRYCAVLVTSRRNLSLEGAVSLHVDVFPEADAVEFLAVNAGGARVAAEPDAAAEIVRLCGHLPIAVALAAHRLRARPAWQLRDLLARMRNRHRILDELVAGSRAVQDVVDLSYRALSPAQQRVFRLLGAHPGTDATARSMAAAADLDARTAEDLLESLLDEHLLVQTTPDRYRMHDLVRAYARHLVDTREPGERRSVTLGRLLRYYRRTATLARQALDPHLHPVFEPPGDDGDATGTFHDRDDALRWFHAERAAMVAAIHAGADSGEDRVTWQLSAVLLSFFYLSKHWDDWLDTHRVGLLAAERVGDLAGQARLQMGLGVAYDDLGRFDDAVAHHETAAALFRRTSDRRGEAWNLNNLGVVYDNLGRFPEAADRYQAALELFRDLGDPKGQGLCLNNLGDVHRQQGRHDRAEDCLRRALDAQRGCADREAQRITFGTFGDLYRDLGRTAQAAAAYRDALEICVEFDDRWRADQLRRHLKALDAGENDASP</sequence>
<dbReference type="Pfam" id="PF13424">
    <property type="entry name" value="TPR_12"/>
    <property type="match status" value="2"/>
</dbReference>
<feature type="domain" description="Bacterial transcriptional activator" evidence="8">
    <location>
        <begin position="95"/>
        <end position="245"/>
    </location>
</feature>
<dbReference type="Pfam" id="PF00486">
    <property type="entry name" value="Trans_reg_C"/>
    <property type="match status" value="1"/>
</dbReference>
<keyword evidence="3" id="KW-0238">DNA-binding</keyword>
<dbReference type="Gene3D" id="1.10.10.10">
    <property type="entry name" value="Winged helix-like DNA-binding domain superfamily/Winged helix DNA-binding domain"/>
    <property type="match status" value="2"/>
</dbReference>
<comment type="similarity">
    <text evidence="1">Belongs to the AfsR/DnrI/RedD regulatory family.</text>
</comment>
<dbReference type="CDD" id="cd15831">
    <property type="entry name" value="BTAD"/>
    <property type="match status" value="1"/>
</dbReference>
<feature type="repeat" description="TPR" evidence="5">
    <location>
        <begin position="778"/>
        <end position="811"/>
    </location>
</feature>
<comment type="caution">
    <text evidence="9">The sequence shown here is derived from an EMBL/GenBank/DDBJ whole genome shotgun (WGS) entry which is preliminary data.</text>
</comment>
<dbReference type="Pfam" id="PF13191">
    <property type="entry name" value="AAA_16"/>
    <property type="match status" value="1"/>
</dbReference>
<dbReference type="SUPFAM" id="SSF52540">
    <property type="entry name" value="P-loop containing nucleoside triphosphate hydrolases"/>
    <property type="match status" value="1"/>
</dbReference>
<dbReference type="GO" id="GO:0006355">
    <property type="term" value="P:regulation of DNA-templated transcription"/>
    <property type="evidence" value="ECO:0007669"/>
    <property type="project" value="InterPro"/>
</dbReference>
<evidence type="ECO:0000313" key="10">
    <source>
        <dbReference type="Proteomes" id="UP000612808"/>
    </source>
</evidence>
<dbReference type="InterPro" id="IPR001867">
    <property type="entry name" value="OmpR/PhoB-type_DNA-bd"/>
</dbReference>
<dbReference type="Gene3D" id="1.25.40.10">
    <property type="entry name" value="Tetratricopeptide repeat domain"/>
    <property type="match status" value="2"/>
</dbReference>
<dbReference type="InterPro" id="IPR011990">
    <property type="entry name" value="TPR-like_helical_dom_sf"/>
</dbReference>
<dbReference type="RefSeq" id="WP_203657528.1">
    <property type="nucleotide sequence ID" value="NZ_BAAAZM010000006.1"/>
</dbReference>
<protein>
    <submittedName>
        <fullName evidence="9">SARP family transcriptional regulator</fullName>
    </submittedName>
</protein>
<feature type="compositionally biased region" description="Low complexity" evidence="6">
    <location>
        <begin position="258"/>
        <end position="273"/>
    </location>
</feature>
<dbReference type="GO" id="GO:0003677">
    <property type="term" value="F:DNA binding"/>
    <property type="evidence" value="ECO:0007669"/>
    <property type="project" value="UniProtKB-KW"/>
</dbReference>
<evidence type="ECO:0000256" key="4">
    <source>
        <dbReference type="ARBA" id="ARBA00023163"/>
    </source>
</evidence>
<dbReference type="InterPro" id="IPR005158">
    <property type="entry name" value="BTAD"/>
</dbReference>
<dbReference type="PRINTS" id="PR00364">
    <property type="entry name" value="DISEASERSIST"/>
</dbReference>
<evidence type="ECO:0000256" key="3">
    <source>
        <dbReference type="ARBA" id="ARBA00023125"/>
    </source>
</evidence>
<name>A0A8J3NDI7_9ACTN</name>
<evidence type="ECO:0000259" key="8">
    <source>
        <dbReference type="SMART" id="SM01043"/>
    </source>
</evidence>
<keyword evidence="4" id="KW-0804">Transcription</keyword>
<evidence type="ECO:0000313" key="9">
    <source>
        <dbReference type="EMBL" id="GID11549.1"/>
    </source>
</evidence>
<reference evidence="9" key="1">
    <citation type="submission" date="2021-01" db="EMBL/GenBank/DDBJ databases">
        <title>Whole genome shotgun sequence of Actinocatenispora rupis NBRC 107355.</title>
        <authorList>
            <person name="Komaki H."/>
            <person name="Tamura T."/>
        </authorList>
    </citation>
    <scope>NUCLEOTIDE SEQUENCE</scope>
    <source>
        <strain evidence="9">NBRC 107355</strain>
    </source>
</reference>
<dbReference type="InterPro" id="IPR016032">
    <property type="entry name" value="Sig_transdc_resp-reg_C-effctor"/>
</dbReference>
<feature type="region of interest" description="Disordered" evidence="6">
    <location>
        <begin position="249"/>
        <end position="277"/>
    </location>
</feature>
<evidence type="ECO:0000256" key="5">
    <source>
        <dbReference type="PROSITE-ProRule" id="PRU00339"/>
    </source>
</evidence>
<dbReference type="InterPro" id="IPR051677">
    <property type="entry name" value="AfsR-DnrI-RedD_regulator"/>
</dbReference>
<dbReference type="Pfam" id="PF03704">
    <property type="entry name" value="BTAD"/>
    <property type="match status" value="1"/>
</dbReference>
<keyword evidence="5" id="KW-0802">TPR repeat</keyword>
<dbReference type="PANTHER" id="PTHR35807">
    <property type="entry name" value="TRANSCRIPTIONAL REGULATOR REDD-RELATED"/>
    <property type="match status" value="1"/>
</dbReference>
<keyword evidence="2" id="KW-0805">Transcription regulation</keyword>
<evidence type="ECO:0000259" key="7">
    <source>
        <dbReference type="SMART" id="SM00862"/>
    </source>
</evidence>
<dbReference type="PROSITE" id="PS50005">
    <property type="entry name" value="TPR"/>
    <property type="match status" value="1"/>
</dbReference>
<dbReference type="Proteomes" id="UP000612808">
    <property type="component" value="Unassembled WGS sequence"/>
</dbReference>
<dbReference type="SUPFAM" id="SSF46894">
    <property type="entry name" value="C-terminal effector domain of the bipartite response regulators"/>
    <property type="match status" value="1"/>
</dbReference>
<dbReference type="SUPFAM" id="SSF48452">
    <property type="entry name" value="TPR-like"/>
    <property type="match status" value="2"/>
</dbReference>
<evidence type="ECO:0000256" key="2">
    <source>
        <dbReference type="ARBA" id="ARBA00023015"/>
    </source>
</evidence>
<organism evidence="9 10">
    <name type="scientific">Actinocatenispora rupis</name>
    <dbReference type="NCBI Taxonomy" id="519421"/>
    <lineage>
        <taxon>Bacteria</taxon>
        <taxon>Bacillati</taxon>
        <taxon>Actinomycetota</taxon>
        <taxon>Actinomycetes</taxon>
        <taxon>Micromonosporales</taxon>
        <taxon>Micromonosporaceae</taxon>
        <taxon>Actinocatenispora</taxon>
    </lineage>
</organism>
<dbReference type="EMBL" id="BOMB01000012">
    <property type="protein sequence ID" value="GID11549.1"/>
    <property type="molecule type" value="Genomic_DNA"/>
</dbReference>
<dbReference type="SMART" id="SM00028">
    <property type="entry name" value="TPR"/>
    <property type="match status" value="4"/>
</dbReference>
<dbReference type="GO" id="GO:0043531">
    <property type="term" value="F:ADP binding"/>
    <property type="evidence" value="ECO:0007669"/>
    <property type="project" value="InterPro"/>
</dbReference>
<keyword evidence="10" id="KW-1185">Reference proteome</keyword>
<dbReference type="SMART" id="SM01043">
    <property type="entry name" value="BTAD"/>
    <property type="match status" value="1"/>
</dbReference>
<feature type="domain" description="OmpR/PhoB-type" evidence="7">
    <location>
        <begin position="16"/>
        <end position="97"/>
    </location>
</feature>
<accession>A0A8J3NDI7</accession>
<gene>
    <name evidence="9" type="ORF">Aru02nite_24380</name>
</gene>
<dbReference type="InterPro" id="IPR036388">
    <property type="entry name" value="WH-like_DNA-bd_sf"/>
</dbReference>
<evidence type="ECO:0000256" key="1">
    <source>
        <dbReference type="ARBA" id="ARBA00005820"/>
    </source>
</evidence>
<dbReference type="InterPro" id="IPR041664">
    <property type="entry name" value="AAA_16"/>
</dbReference>
<dbReference type="AlphaFoldDB" id="A0A8J3NDI7"/>
<dbReference type="InterPro" id="IPR027417">
    <property type="entry name" value="P-loop_NTPase"/>
</dbReference>
<proteinExistence type="inferred from homology"/>